<dbReference type="GO" id="GO:0004820">
    <property type="term" value="F:glycine-tRNA ligase activity"/>
    <property type="evidence" value="ECO:0007669"/>
    <property type="project" value="UniProtKB-UniRule"/>
</dbReference>
<keyword evidence="10" id="KW-1185">Reference proteome</keyword>
<evidence type="ECO:0000256" key="8">
    <source>
        <dbReference type="HAMAP-Rule" id="MF_00255"/>
    </source>
</evidence>
<protein>
    <recommendedName>
        <fullName evidence="8">Glycine--tRNA ligase beta subunit</fullName>
        <ecNumber evidence="8">6.1.1.14</ecNumber>
    </recommendedName>
    <alternativeName>
        <fullName evidence="8">Glycyl-tRNA synthetase beta subunit</fullName>
        <shortName evidence="8">GlyRS</shortName>
    </alternativeName>
</protein>
<evidence type="ECO:0000256" key="2">
    <source>
        <dbReference type="ARBA" id="ARBA00022598"/>
    </source>
</evidence>
<keyword evidence="4 8" id="KW-0067">ATP-binding</keyword>
<reference evidence="9 10" key="1">
    <citation type="submission" date="2010-10" db="EMBL/GenBank/DDBJ databases">
        <authorList>
            <person name="Durkin A.S."/>
            <person name="Madupu R."/>
            <person name="Torralba M."/>
            <person name="Gillis M."/>
            <person name="Methe B."/>
            <person name="Sutton G."/>
            <person name="Nelson K.E."/>
        </authorList>
    </citation>
    <scope>NUCLEOTIDE SEQUENCE [LARGE SCALE GENOMIC DNA]</scope>
    <source>
        <strain evidence="9 10">ACS-139-V-Col8</strain>
    </source>
</reference>
<dbReference type="STRING" id="908337.HMPREF9257_1007"/>
<dbReference type="EMBL" id="AENN01000001">
    <property type="protein sequence ID" value="EFR32102.1"/>
    <property type="molecule type" value="Genomic_DNA"/>
</dbReference>
<dbReference type="PANTHER" id="PTHR30075:SF2">
    <property type="entry name" value="GLYCINE--TRNA LIGASE, CHLOROPLASTIC_MITOCHONDRIAL 2"/>
    <property type="match status" value="1"/>
</dbReference>
<comment type="subunit">
    <text evidence="8">Tetramer of two alpha and two beta subunits.</text>
</comment>
<evidence type="ECO:0000256" key="1">
    <source>
        <dbReference type="ARBA" id="ARBA00008226"/>
    </source>
</evidence>
<dbReference type="EC" id="6.1.1.14" evidence="8"/>
<evidence type="ECO:0000256" key="7">
    <source>
        <dbReference type="ARBA" id="ARBA00047937"/>
    </source>
</evidence>
<dbReference type="OrthoDB" id="9775440at2"/>
<organism evidence="9 10">
    <name type="scientific">Eremococcus coleocola ACS-139-V-Col8</name>
    <dbReference type="NCBI Taxonomy" id="908337"/>
    <lineage>
        <taxon>Bacteria</taxon>
        <taxon>Bacillati</taxon>
        <taxon>Bacillota</taxon>
        <taxon>Bacilli</taxon>
        <taxon>Lactobacillales</taxon>
        <taxon>Aerococcaceae</taxon>
        <taxon>Eremococcus</taxon>
    </lineage>
</organism>
<dbReference type="InterPro" id="IPR006194">
    <property type="entry name" value="Gly-tRNA-synth_heterodimer"/>
</dbReference>
<comment type="subcellular location">
    <subcellularLocation>
        <location evidence="8">Cytoplasm</location>
    </subcellularLocation>
</comment>
<evidence type="ECO:0000256" key="5">
    <source>
        <dbReference type="ARBA" id="ARBA00022917"/>
    </source>
</evidence>
<dbReference type="GO" id="GO:0005829">
    <property type="term" value="C:cytosol"/>
    <property type="evidence" value="ECO:0007669"/>
    <property type="project" value="TreeGrafter"/>
</dbReference>
<comment type="catalytic activity">
    <reaction evidence="7 8">
        <text>tRNA(Gly) + glycine + ATP = glycyl-tRNA(Gly) + AMP + diphosphate</text>
        <dbReference type="Rhea" id="RHEA:16013"/>
        <dbReference type="Rhea" id="RHEA-COMP:9664"/>
        <dbReference type="Rhea" id="RHEA-COMP:9683"/>
        <dbReference type="ChEBI" id="CHEBI:30616"/>
        <dbReference type="ChEBI" id="CHEBI:33019"/>
        <dbReference type="ChEBI" id="CHEBI:57305"/>
        <dbReference type="ChEBI" id="CHEBI:78442"/>
        <dbReference type="ChEBI" id="CHEBI:78522"/>
        <dbReference type="ChEBI" id="CHEBI:456215"/>
        <dbReference type="EC" id="6.1.1.14"/>
    </reaction>
</comment>
<dbReference type="InterPro" id="IPR015944">
    <property type="entry name" value="Gly-tRNA-synth_bsu"/>
</dbReference>
<dbReference type="Proteomes" id="UP000005990">
    <property type="component" value="Unassembled WGS sequence"/>
</dbReference>
<sequence length="685" mass="77215">MVHNYLLEIGMEEIPARYLLSLSQQLKERMANFLNDNRLEFDAIQEYATPRRLAVLVTGLADKQADLSEQAKGPALKIAKDDQGQWTKAAQGFAHGQGGTTDDLFVQDLNGEDYVFINKFQAGESSRDVLNGVESVVSGMTFPVTMHWHDYQINYIRPVHWLVSLLDQEVIPFDFAGVTASNGSRGHRFLGHDLVIAQADQYEASLEKEFVLADFHKRQAVIEAQIKEIADQNHWQVPIDQDLLEEVTAIVEWPTAFYGDFEEKYLEIPDMVLITAMKDHQRYFYALDQAGEKLQAIFISVRNGDANHLENVVRGNQKVLKARLEDALFFYKEDLKGSIETYVAKLDHVNEHYKLGSLADKQARVGKILDLLAVKVNQIDKNDLETAKMAAKMYKFDLMTGMVGEFDELQGQMGAWYARQFGQSDQVAQAIASQYLPTTAGGQLPITKAGALLAMADKLDSLVQYFAVDLIPTGSNDPYALRRQAMGVVEIMADQAWSLDLVDLFQDILAHFNLSDSELLNNLKEFMAARMEQQLAKLNLNFDIIEAVLAGDFLNVVHILEAGPVLQAFKNQEPQAYRNLVESLSRVLNLGLTVKEAKDLDLNLAQSESEQVLFDAVKDLNYEADSMAELLDEFKALVTPIGDFFENNMVNADQADIKDNRYALMAYLSRYVMQMMNPQKLISKF</sequence>
<dbReference type="eggNOG" id="COG0751">
    <property type="taxonomic scope" value="Bacteria"/>
</dbReference>
<evidence type="ECO:0000313" key="9">
    <source>
        <dbReference type="EMBL" id="EFR32102.1"/>
    </source>
</evidence>
<keyword evidence="3 8" id="KW-0547">Nucleotide-binding</keyword>
<dbReference type="Pfam" id="PF02092">
    <property type="entry name" value="tRNA_synt_2f"/>
    <property type="match status" value="1"/>
</dbReference>
<dbReference type="GO" id="GO:0005524">
    <property type="term" value="F:ATP binding"/>
    <property type="evidence" value="ECO:0007669"/>
    <property type="project" value="UniProtKB-UniRule"/>
</dbReference>
<dbReference type="PANTHER" id="PTHR30075">
    <property type="entry name" value="GLYCYL-TRNA SYNTHETASE"/>
    <property type="match status" value="1"/>
</dbReference>
<keyword evidence="2 8" id="KW-0436">Ligase</keyword>
<dbReference type="SUPFAM" id="SSF109604">
    <property type="entry name" value="HD-domain/PDEase-like"/>
    <property type="match status" value="1"/>
</dbReference>
<keyword evidence="6 8" id="KW-0030">Aminoacyl-tRNA synthetase</keyword>
<dbReference type="RefSeq" id="WP_006417582.1">
    <property type="nucleotide sequence ID" value="NZ_AENN01000001.1"/>
</dbReference>
<name>E4KM24_9LACT</name>
<keyword evidence="5 8" id="KW-0648">Protein biosynthesis</keyword>
<dbReference type="PRINTS" id="PR01045">
    <property type="entry name" value="TRNASYNTHGB"/>
</dbReference>
<comment type="caution">
    <text evidence="9">The sequence shown here is derived from an EMBL/GenBank/DDBJ whole genome shotgun (WGS) entry which is preliminary data.</text>
</comment>
<dbReference type="AlphaFoldDB" id="E4KM24"/>
<dbReference type="GO" id="GO:0006426">
    <property type="term" value="P:glycyl-tRNA aminoacylation"/>
    <property type="evidence" value="ECO:0007669"/>
    <property type="project" value="UniProtKB-UniRule"/>
</dbReference>
<comment type="similarity">
    <text evidence="1 8">Belongs to the class-II aminoacyl-tRNA synthetase family.</text>
</comment>
<gene>
    <name evidence="8 9" type="primary">glyS</name>
    <name evidence="9" type="ORF">HMPREF9257_1007</name>
</gene>
<accession>E4KM24</accession>
<proteinExistence type="inferred from homology"/>
<dbReference type="PROSITE" id="PS50861">
    <property type="entry name" value="AA_TRNA_LIGASE_II_GLYAB"/>
    <property type="match status" value="1"/>
</dbReference>
<evidence type="ECO:0000256" key="4">
    <source>
        <dbReference type="ARBA" id="ARBA00022840"/>
    </source>
</evidence>
<evidence type="ECO:0000256" key="3">
    <source>
        <dbReference type="ARBA" id="ARBA00022741"/>
    </source>
</evidence>
<dbReference type="NCBIfam" id="TIGR00211">
    <property type="entry name" value="glyS"/>
    <property type="match status" value="1"/>
</dbReference>
<dbReference type="HAMAP" id="MF_00255">
    <property type="entry name" value="Gly_tRNA_synth_beta"/>
    <property type="match status" value="1"/>
</dbReference>
<keyword evidence="8" id="KW-0963">Cytoplasm</keyword>
<evidence type="ECO:0000256" key="6">
    <source>
        <dbReference type="ARBA" id="ARBA00023146"/>
    </source>
</evidence>
<evidence type="ECO:0000313" key="10">
    <source>
        <dbReference type="Proteomes" id="UP000005990"/>
    </source>
</evidence>